<dbReference type="InterPro" id="IPR006675">
    <property type="entry name" value="HDIG_dom"/>
</dbReference>
<dbReference type="EMBL" id="CP014782">
    <property type="protein sequence ID" value="AQS35622.1"/>
    <property type="molecule type" value="Genomic_DNA"/>
</dbReference>
<dbReference type="InterPro" id="IPR003607">
    <property type="entry name" value="HD/PDEase_dom"/>
</dbReference>
<dbReference type="STRING" id="225848.Sps_00417"/>
<protein>
    <submittedName>
        <fullName evidence="3">Metal dependent phosphohydrolase</fullName>
    </submittedName>
</protein>
<evidence type="ECO:0000256" key="1">
    <source>
        <dbReference type="SAM" id="Coils"/>
    </source>
</evidence>
<keyword evidence="4" id="KW-1185">Reference proteome</keyword>
<dbReference type="PROSITE" id="PS51832">
    <property type="entry name" value="HD_GYP"/>
    <property type="match status" value="1"/>
</dbReference>
<dbReference type="Gene3D" id="1.10.3210.10">
    <property type="entry name" value="Hypothetical protein af1432"/>
    <property type="match status" value="1"/>
</dbReference>
<dbReference type="PANTHER" id="PTHR43155:SF2">
    <property type="entry name" value="CYCLIC DI-GMP PHOSPHODIESTERASE PA4108"/>
    <property type="match status" value="1"/>
</dbReference>
<dbReference type="Proteomes" id="UP000189545">
    <property type="component" value="Chromosome"/>
</dbReference>
<dbReference type="KEGG" id="spsw:Sps_00417"/>
<dbReference type="AlphaFoldDB" id="A0A1S6HJB9"/>
<dbReference type="SMART" id="SM00471">
    <property type="entry name" value="HDc"/>
    <property type="match status" value="1"/>
</dbReference>
<dbReference type="Pfam" id="PF13487">
    <property type="entry name" value="HD_5"/>
    <property type="match status" value="1"/>
</dbReference>
<name>A0A1S6HJB9_9GAMM</name>
<organism evidence="3 4">
    <name type="scientific">Shewanella psychrophila</name>
    <dbReference type="NCBI Taxonomy" id="225848"/>
    <lineage>
        <taxon>Bacteria</taxon>
        <taxon>Pseudomonadati</taxon>
        <taxon>Pseudomonadota</taxon>
        <taxon>Gammaproteobacteria</taxon>
        <taxon>Alteromonadales</taxon>
        <taxon>Shewanellaceae</taxon>
        <taxon>Shewanella</taxon>
    </lineage>
</organism>
<feature type="coiled-coil region" evidence="1">
    <location>
        <begin position="87"/>
        <end position="132"/>
    </location>
</feature>
<dbReference type="InterPro" id="IPR021812">
    <property type="entry name" value="DUF3391"/>
</dbReference>
<sequence>MPYKDGDTDKKNMKKSRKVAVNQLQVGNFIRLPVSWKDHPFLFSSFRLKQQAQIELIKKLAIDFVFVDLERSDIPPLSEEVAKTKVVPAQKEDLDALTIEMQKTKNERIEKLKRMRRDLQKTEQDFDRSIAKMRNLVSKLRNRPLNAIDDAKELINDMSAQLLNSDNLVLHLMGEAKDDESIYYHSLNVAVLSMLMAKELGWDKADMELVGMGALFHDTGKLKIPPQLLRKKTALTPPEANFMKQHPVMGADLLKLAENFPAGAMPIVLNHHEYLDGSGYPRGLKEDKLDKLCQLVAVVNLYDSLCHPDAQTKARTPYSALGHIYKNFKTQLNQEVTGKMIKMLGIYPPGSIVELSSGQFAMVMSVNLDKILFPRILVYDAMVPKDQAPIVDLEVEGLSIVRCIQPMALPEKIFKYLNPRERVSYYIGSDS</sequence>
<evidence type="ECO:0000313" key="4">
    <source>
        <dbReference type="Proteomes" id="UP000189545"/>
    </source>
</evidence>
<dbReference type="PANTHER" id="PTHR43155">
    <property type="entry name" value="CYCLIC DI-GMP PHOSPHODIESTERASE PA4108-RELATED"/>
    <property type="match status" value="1"/>
</dbReference>
<dbReference type="GO" id="GO:0008081">
    <property type="term" value="F:phosphoric diester hydrolase activity"/>
    <property type="evidence" value="ECO:0007669"/>
    <property type="project" value="UniProtKB-ARBA"/>
</dbReference>
<feature type="domain" description="HD-GYP" evidence="2">
    <location>
        <begin position="160"/>
        <end position="356"/>
    </location>
</feature>
<keyword evidence="1" id="KW-0175">Coiled coil</keyword>
<dbReference type="Pfam" id="PF11871">
    <property type="entry name" value="DUF3391"/>
    <property type="match status" value="1"/>
</dbReference>
<dbReference type="CDD" id="cd00077">
    <property type="entry name" value="HDc"/>
    <property type="match status" value="1"/>
</dbReference>
<reference evidence="3 4" key="1">
    <citation type="submission" date="2016-03" db="EMBL/GenBank/DDBJ databases">
        <title>Complete genome sequence of Shewanella psychrophila WP2, a deep sea bacterium isolated from west Pacific sediment.</title>
        <authorList>
            <person name="Xu G."/>
            <person name="Jian H."/>
        </authorList>
    </citation>
    <scope>NUCLEOTIDE SEQUENCE [LARGE SCALE GENOMIC DNA]</scope>
    <source>
        <strain evidence="3 4">WP2</strain>
    </source>
</reference>
<dbReference type="SUPFAM" id="SSF109604">
    <property type="entry name" value="HD-domain/PDEase-like"/>
    <property type="match status" value="1"/>
</dbReference>
<proteinExistence type="predicted"/>
<evidence type="ECO:0000313" key="3">
    <source>
        <dbReference type="EMBL" id="AQS35622.1"/>
    </source>
</evidence>
<dbReference type="NCBIfam" id="TIGR00277">
    <property type="entry name" value="HDIG"/>
    <property type="match status" value="1"/>
</dbReference>
<evidence type="ECO:0000259" key="2">
    <source>
        <dbReference type="PROSITE" id="PS51832"/>
    </source>
</evidence>
<dbReference type="InterPro" id="IPR037522">
    <property type="entry name" value="HD_GYP_dom"/>
</dbReference>
<keyword evidence="3" id="KW-0378">Hydrolase</keyword>
<accession>A0A1S6HJB9</accession>
<gene>
    <name evidence="3" type="ORF">Sps_00417</name>
</gene>